<evidence type="ECO:0000256" key="4">
    <source>
        <dbReference type="ARBA" id="ARBA00011738"/>
    </source>
</evidence>
<sequence length="212" mass="25320">MDENFISQLRKNYKKGELIESKVNSDPFRQFEIWFEEVIQSNIYEPNAMILATAFNNKPSARVVLLKGFDKNGFKFYTNYNSRKGRELNANPNAALLFYWMELERQVRIEGKIEKLSREESLEYFNSRPLESRYGALASNQSEVIPNREYLEKKFFELKEKFADNPPMPENWGGYTLKPDLFEFWQGRPNRLHDRIVYKKSENSWKIYRLSP</sequence>
<dbReference type="EMBL" id="DSUJ01000008">
    <property type="protein sequence ID" value="HFI91631.1"/>
    <property type="molecule type" value="Genomic_DNA"/>
</dbReference>
<feature type="domain" description="Pyridoxine 5'-phosphate oxidase dimerisation C-terminal" evidence="13">
    <location>
        <begin position="172"/>
        <end position="212"/>
    </location>
</feature>
<dbReference type="Pfam" id="PF10590">
    <property type="entry name" value="PNP_phzG_C"/>
    <property type="match status" value="1"/>
</dbReference>
<evidence type="ECO:0000256" key="11">
    <source>
        <dbReference type="PIRSR" id="PIRSR000190-2"/>
    </source>
</evidence>
<evidence type="ECO:0000313" key="14">
    <source>
        <dbReference type="EMBL" id="HFI91631.1"/>
    </source>
</evidence>
<dbReference type="PANTHER" id="PTHR10851">
    <property type="entry name" value="PYRIDOXINE-5-PHOSPHATE OXIDASE"/>
    <property type="match status" value="1"/>
</dbReference>
<protein>
    <recommendedName>
        <fullName evidence="9">Pyridoxamine 5'-phosphate oxidase</fullName>
        <ecNumber evidence="9">1.4.3.5</ecNumber>
    </recommendedName>
</protein>
<keyword evidence="5" id="KW-0285">Flavoprotein</keyword>
<feature type="binding site" evidence="11">
    <location>
        <begin position="141"/>
        <end position="142"/>
    </location>
    <ligand>
        <name>FMN</name>
        <dbReference type="ChEBI" id="CHEBI:58210"/>
    </ligand>
</feature>
<keyword evidence="6 11" id="KW-0288">FMN</keyword>
<comment type="cofactor">
    <cofactor evidence="11">
        <name>FMN</name>
        <dbReference type="ChEBI" id="CHEBI:58210"/>
    </cofactor>
    <text evidence="11">Binds 1 FMN per subunit.</text>
</comment>
<dbReference type="SUPFAM" id="SSF50475">
    <property type="entry name" value="FMN-binding split barrel"/>
    <property type="match status" value="1"/>
</dbReference>
<dbReference type="PROSITE" id="PS01064">
    <property type="entry name" value="PYRIDOX_OXIDASE"/>
    <property type="match status" value="1"/>
</dbReference>
<gene>
    <name evidence="14" type="primary">pdxH</name>
    <name evidence="14" type="ORF">ENS31_08920</name>
</gene>
<accession>A0A7V2ZKG3</accession>
<proteinExistence type="inferred from homology"/>
<feature type="binding site" evidence="11">
    <location>
        <position position="84"/>
    </location>
    <ligand>
        <name>FMN</name>
        <dbReference type="ChEBI" id="CHEBI:58210"/>
    </ligand>
</feature>
<dbReference type="FunFam" id="2.30.110.10:FF:000005">
    <property type="entry name" value="NAD(P)H-hydrate epimerase"/>
    <property type="match status" value="1"/>
</dbReference>
<dbReference type="AlphaFoldDB" id="A0A7V2ZKG3"/>
<dbReference type="Gene3D" id="2.30.110.10">
    <property type="entry name" value="Electron Transport, Fmn-binding Protein, Chain A"/>
    <property type="match status" value="1"/>
</dbReference>
<feature type="binding site" evidence="11">
    <location>
        <begin position="77"/>
        <end position="78"/>
    </location>
    <ligand>
        <name>FMN</name>
        <dbReference type="ChEBI" id="CHEBI:58210"/>
    </ligand>
</feature>
<feature type="binding site" evidence="11">
    <location>
        <position position="185"/>
    </location>
    <ligand>
        <name>FMN</name>
        <dbReference type="ChEBI" id="CHEBI:58210"/>
    </ligand>
</feature>
<dbReference type="HAMAP" id="MF_01629">
    <property type="entry name" value="PdxH"/>
    <property type="match status" value="1"/>
</dbReference>
<evidence type="ECO:0000256" key="6">
    <source>
        <dbReference type="ARBA" id="ARBA00022643"/>
    </source>
</evidence>
<feature type="binding site" evidence="11">
    <location>
        <position position="83"/>
    </location>
    <ligand>
        <name>FMN</name>
        <dbReference type="ChEBI" id="CHEBI:58210"/>
    </ligand>
</feature>
<feature type="binding site" evidence="10">
    <location>
        <position position="128"/>
    </location>
    <ligand>
        <name>substrate</name>
    </ligand>
</feature>
<evidence type="ECO:0000256" key="5">
    <source>
        <dbReference type="ARBA" id="ARBA00022630"/>
    </source>
</evidence>
<evidence type="ECO:0000256" key="9">
    <source>
        <dbReference type="NCBIfam" id="TIGR00558"/>
    </source>
</evidence>
<comment type="similarity">
    <text evidence="3">Belongs to the pyridoxamine 5'-phosphate oxidase family.</text>
</comment>
<dbReference type="InterPro" id="IPR012349">
    <property type="entry name" value="Split_barrel_FMN-bd"/>
</dbReference>
<evidence type="ECO:0000256" key="8">
    <source>
        <dbReference type="ARBA" id="ARBA00023096"/>
    </source>
</evidence>
<comment type="pathway">
    <text evidence="2">Cofactor metabolism; pyridoxal 5'-phosphate salvage; pyridoxal 5'-phosphate from pyridoxine 5'-phosphate: step 1/1.</text>
</comment>
<evidence type="ECO:0000256" key="2">
    <source>
        <dbReference type="ARBA" id="ARBA00005037"/>
    </source>
</evidence>
<feature type="binding site" evidence="11">
    <location>
        <position position="195"/>
    </location>
    <ligand>
        <name>FMN</name>
        <dbReference type="ChEBI" id="CHEBI:58210"/>
    </ligand>
</feature>
<dbReference type="GO" id="GO:0008615">
    <property type="term" value="P:pyridoxine biosynthetic process"/>
    <property type="evidence" value="ECO:0007669"/>
    <property type="project" value="UniProtKB-UniRule"/>
</dbReference>
<dbReference type="NCBIfam" id="NF004231">
    <property type="entry name" value="PRK05679.1"/>
    <property type="match status" value="1"/>
</dbReference>
<evidence type="ECO:0000256" key="1">
    <source>
        <dbReference type="ARBA" id="ARBA00004738"/>
    </source>
</evidence>
<evidence type="ECO:0000256" key="7">
    <source>
        <dbReference type="ARBA" id="ARBA00023002"/>
    </source>
</evidence>
<feature type="binding site" evidence="10">
    <location>
        <begin position="191"/>
        <end position="193"/>
    </location>
    <ligand>
        <name>substrate</name>
    </ligand>
</feature>
<feature type="binding site" evidence="10">
    <location>
        <position position="124"/>
    </location>
    <ligand>
        <name>substrate</name>
    </ligand>
</feature>
<evidence type="ECO:0000256" key="10">
    <source>
        <dbReference type="PIRSR" id="PIRSR000190-1"/>
    </source>
</evidence>
<evidence type="ECO:0000259" key="13">
    <source>
        <dbReference type="Pfam" id="PF10590"/>
    </source>
</evidence>
<dbReference type="InterPro" id="IPR011576">
    <property type="entry name" value="Pyridox_Oxase_N"/>
</dbReference>
<dbReference type="PANTHER" id="PTHR10851:SF0">
    <property type="entry name" value="PYRIDOXINE-5'-PHOSPHATE OXIDASE"/>
    <property type="match status" value="1"/>
</dbReference>
<feature type="binding site" evidence="10">
    <location>
        <position position="132"/>
    </location>
    <ligand>
        <name>substrate</name>
    </ligand>
</feature>
<comment type="pathway">
    <text evidence="1">Cofactor metabolism; pyridoxal 5'-phosphate salvage; pyridoxal 5'-phosphate from pyridoxamine 5'-phosphate: step 1/1.</text>
</comment>
<reference evidence="14" key="1">
    <citation type="journal article" date="2020" name="mSystems">
        <title>Genome- and Community-Level Interaction Insights into Carbon Utilization and Element Cycling Functions of Hydrothermarchaeota in Hydrothermal Sediment.</title>
        <authorList>
            <person name="Zhou Z."/>
            <person name="Liu Y."/>
            <person name="Xu W."/>
            <person name="Pan J."/>
            <person name="Luo Z.H."/>
            <person name="Li M."/>
        </authorList>
    </citation>
    <scope>NUCLEOTIDE SEQUENCE [LARGE SCALE GENOMIC DNA]</scope>
    <source>
        <strain evidence="14">SpSt-479</strain>
    </source>
</reference>
<dbReference type="NCBIfam" id="TIGR00558">
    <property type="entry name" value="pdxH"/>
    <property type="match status" value="1"/>
</dbReference>
<comment type="caution">
    <text evidence="14">The sequence shown here is derived from an EMBL/GenBank/DDBJ whole genome shotgun (WGS) entry which is preliminary data.</text>
</comment>
<keyword evidence="7 14" id="KW-0560">Oxidoreductase</keyword>
<dbReference type="EC" id="1.4.3.5" evidence="9"/>
<evidence type="ECO:0000256" key="3">
    <source>
        <dbReference type="ARBA" id="ARBA00007301"/>
    </source>
</evidence>
<dbReference type="PIRSF" id="PIRSF000190">
    <property type="entry name" value="Pyd_amn-ph_oxd"/>
    <property type="match status" value="1"/>
</dbReference>
<comment type="subunit">
    <text evidence="4">Homodimer.</text>
</comment>
<dbReference type="Pfam" id="PF01243">
    <property type="entry name" value="PNPOx_N"/>
    <property type="match status" value="1"/>
</dbReference>
<keyword evidence="8" id="KW-0664">Pyridoxine biosynthesis</keyword>
<feature type="domain" description="Pyridoxamine 5'-phosphate oxidase N-terminal" evidence="12">
    <location>
        <begin position="36"/>
        <end position="159"/>
    </location>
</feature>
<name>A0A7V2ZKG3_9BACT</name>
<feature type="binding site" evidence="11">
    <location>
        <position position="106"/>
    </location>
    <ligand>
        <name>FMN</name>
        <dbReference type="ChEBI" id="CHEBI:58210"/>
    </ligand>
</feature>
<feature type="binding site" evidence="11">
    <location>
        <begin position="62"/>
        <end position="67"/>
    </location>
    <ligand>
        <name>FMN</name>
        <dbReference type="ChEBI" id="CHEBI:58210"/>
    </ligand>
</feature>
<dbReference type="InterPro" id="IPR000659">
    <property type="entry name" value="Pyridox_Oxase"/>
</dbReference>
<feature type="binding site" evidence="10">
    <location>
        <begin position="10"/>
        <end position="13"/>
    </location>
    <ligand>
        <name>substrate</name>
    </ligand>
</feature>
<dbReference type="InterPro" id="IPR019740">
    <property type="entry name" value="Pyridox_Oxase_CS"/>
</dbReference>
<dbReference type="InterPro" id="IPR019576">
    <property type="entry name" value="Pyridoxamine_oxidase_dimer_C"/>
</dbReference>
<evidence type="ECO:0000259" key="12">
    <source>
        <dbReference type="Pfam" id="PF01243"/>
    </source>
</evidence>
<feature type="binding site" evidence="10">
    <location>
        <position position="67"/>
    </location>
    <ligand>
        <name>substrate</name>
    </ligand>
</feature>
<dbReference type="GO" id="GO:0010181">
    <property type="term" value="F:FMN binding"/>
    <property type="evidence" value="ECO:0007669"/>
    <property type="project" value="UniProtKB-UniRule"/>
</dbReference>
<organism evidence="14">
    <name type="scientific">Ignavibacterium album</name>
    <dbReference type="NCBI Taxonomy" id="591197"/>
    <lineage>
        <taxon>Bacteria</taxon>
        <taxon>Pseudomonadati</taxon>
        <taxon>Ignavibacteriota</taxon>
        <taxon>Ignavibacteria</taxon>
        <taxon>Ignavibacteriales</taxon>
        <taxon>Ignavibacteriaceae</taxon>
        <taxon>Ignavibacterium</taxon>
    </lineage>
</organism>
<dbReference type="GO" id="GO:0004733">
    <property type="term" value="F:pyridoxamine phosphate oxidase activity"/>
    <property type="evidence" value="ECO:0007669"/>
    <property type="project" value="UniProtKB-UniRule"/>
</dbReference>